<comment type="caution">
    <text evidence="1">The sequence shown here is derived from an EMBL/GenBank/DDBJ whole genome shotgun (WGS) entry which is preliminary data.</text>
</comment>
<name>A0ABW2YF14_9GAMM</name>
<evidence type="ECO:0000313" key="1">
    <source>
        <dbReference type="EMBL" id="MFD0726971.1"/>
    </source>
</evidence>
<accession>A0ABW2YF14</accession>
<dbReference type="EMBL" id="JBHTIF010000003">
    <property type="protein sequence ID" value="MFD0726971.1"/>
    <property type="molecule type" value="Genomic_DNA"/>
</dbReference>
<gene>
    <name evidence="1" type="ORF">ACFQ0E_15340</name>
</gene>
<dbReference type="InterPro" id="IPR006498">
    <property type="entry name" value="Tail_tube"/>
</dbReference>
<dbReference type="Proteomes" id="UP001597110">
    <property type="component" value="Unassembled WGS sequence"/>
</dbReference>
<keyword evidence="2" id="KW-1185">Reference proteome</keyword>
<protein>
    <submittedName>
        <fullName evidence="1">Phage major tail tube protein</fullName>
    </submittedName>
</protein>
<evidence type="ECO:0000313" key="2">
    <source>
        <dbReference type="Proteomes" id="UP001597110"/>
    </source>
</evidence>
<dbReference type="RefSeq" id="WP_386825279.1">
    <property type="nucleotide sequence ID" value="NZ_JBHTIF010000003.1"/>
</dbReference>
<dbReference type="NCBIfam" id="TIGR01611">
    <property type="entry name" value="tail_tube"/>
    <property type="match status" value="1"/>
</dbReference>
<reference evidence="2" key="1">
    <citation type="journal article" date="2019" name="Int. J. Syst. Evol. Microbiol.">
        <title>The Global Catalogue of Microorganisms (GCM) 10K type strain sequencing project: providing services to taxonomists for standard genome sequencing and annotation.</title>
        <authorList>
            <consortium name="The Broad Institute Genomics Platform"/>
            <consortium name="The Broad Institute Genome Sequencing Center for Infectious Disease"/>
            <person name="Wu L."/>
            <person name="Ma J."/>
        </authorList>
    </citation>
    <scope>NUCLEOTIDE SEQUENCE [LARGE SCALE GENOMIC DNA]</scope>
    <source>
        <strain evidence="2">CCUG 55585</strain>
    </source>
</reference>
<dbReference type="Pfam" id="PF04985">
    <property type="entry name" value="Phage_tube"/>
    <property type="match status" value="1"/>
</dbReference>
<sequence>MGLPYSLYRFNTFINGDSFLGETEEVELPKLSRKFEEFQSGGMGGPVKLDFGNEAMEASIKFGGLVRRALSHYAAPTVDGVQLRWVGAYKSGTSAIPQSLEVTMRGRFQEIEFGTQKAGEKSEQKMKFPISYYKVVIDGQTVIEIDQLAGITIVDGVDTDAAFRAIIGL</sequence>
<proteinExistence type="predicted"/>
<organism evidence="1 2">
    <name type="scientific">Lysobacter brunescens</name>
    <dbReference type="NCBI Taxonomy" id="262323"/>
    <lineage>
        <taxon>Bacteria</taxon>
        <taxon>Pseudomonadati</taxon>
        <taxon>Pseudomonadota</taxon>
        <taxon>Gammaproteobacteria</taxon>
        <taxon>Lysobacterales</taxon>
        <taxon>Lysobacteraceae</taxon>
        <taxon>Lysobacter</taxon>
    </lineage>
</organism>